<dbReference type="PANTHER" id="PTHR19136:SF81">
    <property type="entry name" value="MOLYBDENUM COFACTOR GUANYLYLTRANSFERASE"/>
    <property type="match status" value="1"/>
</dbReference>
<keyword evidence="4" id="KW-0548">Nucleotidyltransferase</keyword>
<dbReference type="GO" id="GO:0016779">
    <property type="term" value="F:nucleotidyltransferase activity"/>
    <property type="evidence" value="ECO:0007669"/>
    <property type="project" value="UniProtKB-KW"/>
</dbReference>
<dbReference type="Proteomes" id="UP000076104">
    <property type="component" value="Chromosome"/>
</dbReference>
<evidence type="ECO:0000313" key="4">
    <source>
        <dbReference type="EMBL" id="AMT96379.1"/>
    </source>
</evidence>
<dbReference type="PANTHER" id="PTHR19136">
    <property type="entry name" value="MOLYBDENUM COFACTOR GUANYLYLTRANSFERASE"/>
    <property type="match status" value="1"/>
</dbReference>
<dbReference type="Gene3D" id="3.90.550.10">
    <property type="entry name" value="Spore Coat Polysaccharide Biosynthesis Protein SpsA, Chain A"/>
    <property type="match status" value="1"/>
</dbReference>
<feature type="domain" description="MobA-like NTP transferase" evidence="3">
    <location>
        <begin position="14"/>
        <end position="197"/>
    </location>
</feature>
<dbReference type="EMBL" id="CP014945">
    <property type="protein sequence ID" value="AMT96379.1"/>
    <property type="molecule type" value="Genomic_DNA"/>
</dbReference>
<gene>
    <name evidence="4" type="ORF">A3K91_0757</name>
</gene>
<keyword evidence="5" id="KW-1185">Reference proteome</keyword>
<evidence type="ECO:0000259" key="3">
    <source>
        <dbReference type="Pfam" id="PF12804"/>
    </source>
</evidence>
<sequence>MTNYSNFQDNLAGVVILAGGASIRMGTPKATLTLPTNEQLLDYHVRHSLNLHVPVMIADNERGLEVDSVLMDNESQPPIIHIADYEVVKNNKKSKTGGALVAIESALQTLITLNSSAALENKLLLQSSWLLVISCDSLIPATELWQNLQSLIDNARDKKVICLADENHLYPLLGIYRVSIEPDLKAYVDSGERRVMSFINPVVQTVQFLKQWQPLTNFNTPAEFMHACEALRNINTALSREI</sequence>
<evidence type="ECO:0000256" key="1">
    <source>
        <dbReference type="ARBA" id="ARBA00022679"/>
    </source>
</evidence>
<keyword evidence="1" id="KW-0808">Transferase</keyword>
<dbReference type="Pfam" id="PF12804">
    <property type="entry name" value="NTP_transf_3"/>
    <property type="match status" value="1"/>
</dbReference>
<name>A0ABN4N5V5_9GAMM</name>
<accession>A0ABN4N5V5</accession>
<dbReference type="InterPro" id="IPR025877">
    <property type="entry name" value="MobA-like_NTP_Trfase"/>
</dbReference>
<proteinExistence type="predicted"/>
<reference evidence="4 5" key="1">
    <citation type="submission" date="2016-03" db="EMBL/GenBank/DDBJ databases">
        <title>Genome sequencing of Psychrobacter alimentarius PAMC 27889.</title>
        <authorList>
            <person name="Lee J."/>
            <person name="Kim O.-S."/>
        </authorList>
    </citation>
    <scope>NUCLEOTIDE SEQUENCE [LARGE SCALE GENOMIC DNA]</scope>
    <source>
        <strain evidence="4 5">PAMC 27889</strain>
    </source>
</reference>
<dbReference type="SUPFAM" id="SSF53448">
    <property type="entry name" value="Nucleotide-diphospho-sugar transferases"/>
    <property type="match status" value="1"/>
</dbReference>
<protein>
    <submittedName>
        <fullName evidence="4">Molybdenum cofactor guanylyltransferase</fullName>
    </submittedName>
</protein>
<keyword evidence="2" id="KW-0460">Magnesium</keyword>
<dbReference type="InterPro" id="IPR029044">
    <property type="entry name" value="Nucleotide-diphossugar_trans"/>
</dbReference>
<evidence type="ECO:0000256" key="2">
    <source>
        <dbReference type="ARBA" id="ARBA00022842"/>
    </source>
</evidence>
<organism evidence="4 5">
    <name type="scientific">Psychrobacter alimentarius</name>
    <dbReference type="NCBI Taxonomy" id="261164"/>
    <lineage>
        <taxon>Bacteria</taxon>
        <taxon>Pseudomonadati</taxon>
        <taxon>Pseudomonadota</taxon>
        <taxon>Gammaproteobacteria</taxon>
        <taxon>Moraxellales</taxon>
        <taxon>Moraxellaceae</taxon>
        <taxon>Psychrobacter</taxon>
    </lineage>
</organism>
<evidence type="ECO:0000313" key="5">
    <source>
        <dbReference type="Proteomes" id="UP000076104"/>
    </source>
</evidence>